<dbReference type="Proteomes" id="UP001432322">
    <property type="component" value="Unassembled WGS sequence"/>
</dbReference>
<reference evidence="1" key="1">
    <citation type="submission" date="2023-10" db="EMBL/GenBank/DDBJ databases">
        <title>Genome assembly of Pristionchus species.</title>
        <authorList>
            <person name="Yoshida K."/>
            <person name="Sommer R.J."/>
        </authorList>
    </citation>
    <scope>NUCLEOTIDE SEQUENCE</scope>
    <source>
        <strain evidence="1">RS5133</strain>
    </source>
</reference>
<keyword evidence="2" id="KW-1185">Reference proteome</keyword>
<feature type="non-terminal residue" evidence="1">
    <location>
        <position position="1"/>
    </location>
</feature>
<organism evidence="1 2">
    <name type="scientific">Pristionchus fissidentatus</name>
    <dbReference type="NCBI Taxonomy" id="1538716"/>
    <lineage>
        <taxon>Eukaryota</taxon>
        <taxon>Metazoa</taxon>
        <taxon>Ecdysozoa</taxon>
        <taxon>Nematoda</taxon>
        <taxon>Chromadorea</taxon>
        <taxon>Rhabditida</taxon>
        <taxon>Rhabditina</taxon>
        <taxon>Diplogasteromorpha</taxon>
        <taxon>Diplogasteroidea</taxon>
        <taxon>Neodiplogasteridae</taxon>
        <taxon>Pristionchus</taxon>
    </lineage>
</organism>
<evidence type="ECO:0000313" key="1">
    <source>
        <dbReference type="EMBL" id="GMT12035.1"/>
    </source>
</evidence>
<gene>
    <name evidence="1" type="ORF">PFISCL1PPCAC_3332</name>
</gene>
<proteinExistence type="predicted"/>
<sequence length="84" mass="9592">GIDTPSRVLAVSRPGKVVFKLAQRSFFLYDEHREIHVVDLPEMYGRYEKLQVFDALFLDDEALAIVFQNGPGGEYFVTRATIDI</sequence>
<dbReference type="AlphaFoldDB" id="A0AAV5UXM6"/>
<dbReference type="EMBL" id="BTSY01000001">
    <property type="protein sequence ID" value="GMT12035.1"/>
    <property type="molecule type" value="Genomic_DNA"/>
</dbReference>
<evidence type="ECO:0000313" key="2">
    <source>
        <dbReference type="Proteomes" id="UP001432322"/>
    </source>
</evidence>
<protein>
    <submittedName>
        <fullName evidence="1">Uncharacterized protein</fullName>
    </submittedName>
</protein>
<accession>A0AAV5UXM6</accession>
<comment type="caution">
    <text evidence="1">The sequence shown here is derived from an EMBL/GenBank/DDBJ whole genome shotgun (WGS) entry which is preliminary data.</text>
</comment>
<name>A0AAV5UXM6_9BILA</name>
<feature type="non-terminal residue" evidence="1">
    <location>
        <position position="84"/>
    </location>
</feature>